<evidence type="ECO:0000256" key="1">
    <source>
        <dbReference type="ARBA" id="ARBA00001400"/>
    </source>
</evidence>
<evidence type="ECO:0000313" key="13">
    <source>
        <dbReference type="EMBL" id="UZP74701.1"/>
    </source>
</evidence>
<evidence type="ECO:0000256" key="11">
    <source>
        <dbReference type="RuleBase" id="RU003780"/>
    </source>
</evidence>
<evidence type="ECO:0000256" key="4">
    <source>
        <dbReference type="ARBA" id="ARBA00012030"/>
    </source>
</evidence>
<keyword evidence="14" id="KW-1185">Reference proteome</keyword>
<dbReference type="Gene3D" id="3.40.470.10">
    <property type="entry name" value="Uracil-DNA glycosylase-like domain"/>
    <property type="match status" value="1"/>
</dbReference>
<sequence>MIRLWDHCPIAWRPTLEDLLMGGVGKGLEALLCSEVEQGKEVYPALESVFKCLSHLEVGDIRAVILGQDPYHQPGQATGRAFEVPDGVAAPPSLRNILKLVARDLGRESSHPGLLAHWESEGVLLLNTVLTVNKGEPESHRNQGWEVITDRLIEAVAQSSTQTVFFLWGAHAQKKAKLIEGEQNLVLTAPHPSPLSAYRGFFDSQQFSRANEWLSLRGQPPINWLGD</sequence>
<dbReference type="InterPro" id="IPR002043">
    <property type="entry name" value="UDG_fam1"/>
</dbReference>
<dbReference type="SMART" id="SM00987">
    <property type="entry name" value="UreE_C"/>
    <property type="match status" value="1"/>
</dbReference>
<accession>A0ABY6Q908</accession>
<evidence type="ECO:0000256" key="7">
    <source>
        <dbReference type="ARBA" id="ARBA00022801"/>
    </source>
</evidence>
<evidence type="ECO:0000313" key="14">
    <source>
        <dbReference type="Proteomes" id="UP001317963"/>
    </source>
</evidence>
<keyword evidence="13" id="KW-0326">Glycosidase</keyword>
<reference evidence="13 14" key="1">
    <citation type="submission" date="2019-02" db="EMBL/GenBank/DDBJ databases">
        <title>Halieaceae_genomes.</title>
        <authorList>
            <person name="Li S.-H."/>
        </authorList>
    </citation>
    <scope>NUCLEOTIDE SEQUENCE [LARGE SCALE GENOMIC DNA]</scope>
    <source>
        <strain evidence="13 14">JH123</strain>
    </source>
</reference>
<evidence type="ECO:0000256" key="5">
    <source>
        <dbReference type="ARBA" id="ARBA00018429"/>
    </source>
</evidence>
<dbReference type="Pfam" id="PF03167">
    <property type="entry name" value="UDG"/>
    <property type="match status" value="1"/>
</dbReference>
<dbReference type="EC" id="3.2.2.27" evidence="4 9"/>
<evidence type="ECO:0000256" key="3">
    <source>
        <dbReference type="ARBA" id="ARBA00008184"/>
    </source>
</evidence>
<dbReference type="PANTHER" id="PTHR11264:SF0">
    <property type="entry name" value="URACIL-DNA GLYCOSYLASE"/>
    <property type="match status" value="1"/>
</dbReference>
<dbReference type="CDD" id="cd10027">
    <property type="entry name" value="UDG-F1-like"/>
    <property type="match status" value="1"/>
</dbReference>
<comment type="function">
    <text evidence="2 9 11">Excises uracil residues from the DNA which can arise as a result of misincorporation of dUMP residues by DNA polymerase or due to deamination of cytosine.</text>
</comment>
<evidence type="ECO:0000256" key="9">
    <source>
        <dbReference type="HAMAP-Rule" id="MF_00148"/>
    </source>
</evidence>
<dbReference type="NCBIfam" id="NF003589">
    <property type="entry name" value="PRK05254.1-2"/>
    <property type="match status" value="1"/>
</dbReference>
<protein>
    <recommendedName>
        <fullName evidence="5 9">Uracil-DNA glycosylase</fullName>
        <shortName evidence="9">UDG</shortName>
        <ecNumber evidence="4 9">3.2.2.27</ecNumber>
    </recommendedName>
</protein>
<keyword evidence="6 9" id="KW-0227">DNA damage</keyword>
<feature type="domain" description="Uracil-DNA glycosylase-like" evidence="12">
    <location>
        <begin position="54"/>
        <end position="214"/>
    </location>
</feature>
<proteinExistence type="inferred from homology"/>
<evidence type="ECO:0000256" key="8">
    <source>
        <dbReference type="ARBA" id="ARBA00023204"/>
    </source>
</evidence>
<keyword evidence="7 9" id="KW-0378">Hydrolase</keyword>
<dbReference type="SMART" id="SM00986">
    <property type="entry name" value="UDG"/>
    <property type="match status" value="1"/>
</dbReference>
<dbReference type="GO" id="GO:0004844">
    <property type="term" value="F:uracil DNA N-glycosylase activity"/>
    <property type="evidence" value="ECO:0007669"/>
    <property type="project" value="UniProtKB-EC"/>
</dbReference>
<dbReference type="SUPFAM" id="SSF52141">
    <property type="entry name" value="Uracil-DNA glycosylase-like"/>
    <property type="match status" value="1"/>
</dbReference>
<evidence type="ECO:0000256" key="6">
    <source>
        <dbReference type="ARBA" id="ARBA00022763"/>
    </source>
</evidence>
<evidence type="ECO:0000256" key="2">
    <source>
        <dbReference type="ARBA" id="ARBA00002631"/>
    </source>
</evidence>
<comment type="similarity">
    <text evidence="3 9 11">Belongs to the uracil-DNA glycosylase (UDG) superfamily. UNG family.</text>
</comment>
<dbReference type="Proteomes" id="UP001317963">
    <property type="component" value="Chromosome"/>
</dbReference>
<dbReference type="PROSITE" id="PS00130">
    <property type="entry name" value="U_DNA_GLYCOSYLASE"/>
    <property type="match status" value="1"/>
</dbReference>
<dbReference type="InterPro" id="IPR005122">
    <property type="entry name" value="Uracil-DNA_glycosylase-like"/>
</dbReference>
<organism evidence="13 14">
    <name type="scientific">Candidatus Paraluminiphilus aquimaris</name>
    <dbReference type="NCBI Taxonomy" id="2518994"/>
    <lineage>
        <taxon>Bacteria</taxon>
        <taxon>Pseudomonadati</taxon>
        <taxon>Pseudomonadota</taxon>
        <taxon>Gammaproteobacteria</taxon>
        <taxon>Cellvibrionales</taxon>
        <taxon>Halieaceae</taxon>
        <taxon>Candidatus Paraluminiphilus</taxon>
    </lineage>
</organism>
<dbReference type="NCBIfam" id="NF003591">
    <property type="entry name" value="PRK05254.1-4"/>
    <property type="match status" value="1"/>
</dbReference>
<evidence type="ECO:0000256" key="10">
    <source>
        <dbReference type="PROSITE-ProRule" id="PRU10072"/>
    </source>
</evidence>
<dbReference type="EMBL" id="CP036501">
    <property type="protein sequence ID" value="UZP74701.1"/>
    <property type="molecule type" value="Genomic_DNA"/>
</dbReference>
<dbReference type="NCBIfam" id="NF003588">
    <property type="entry name" value="PRK05254.1-1"/>
    <property type="match status" value="1"/>
</dbReference>
<name>A0ABY6Q908_9GAMM</name>
<keyword evidence="9" id="KW-0963">Cytoplasm</keyword>
<keyword evidence="8 9" id="KW-0234">DNA repair</keyword>
<dbReference type="InterPro" id="IPR036895">
    <property type="entry name" value="Uracil-DNA_glycosylase-like_sf"/>
</dbReference>
<feature type="active site" description="Proton acceptor" evidence="9 10">
    <location>
        <position position="69"/>
    </location>
</feature>
<dbReference type="RefSeq" id="WP_279241160.1">
    <property type="nucleotide sequence ID" value="NZ_CP036501.1"/>
</dbReference>
<gene>
    <name evidence="9" type="primary">ung</name>
    <name evidence="13" type="ORF">E0F26_08090</name>
</gene>
<comment type="subcellular location">
    <subcellularLocation>
        <location evidence="9">Cytoplasm</location>
    </subcellularLocation>
</comment>
<dbReference type="InterPro" id="IPR018085">
    <property type="entry name" value="Ura-DNA_Glyclase_AS"/>
</dbReference>
<dbReference type="PANTHER" id="PTHR11264">
    <property type="entry name" value="URACIL-DNA GLYCOSYLASE"/>
    <property type="match status" value="1"/>
</dbReference>
<evidence type="ECO:0000259" key="12">
    <source>
        <dbReference type="SMART" id="SM00986"/>
    </source>
</evidence>
<dbReference type="NCBIfam" id="TIGR00628">
    <property type="entry name" value="ung"/>
    <property type="match status" value="1"/>
</dbReference>
<dbReference type="HAMAP" id="MF_00148">
    <property type="entry name" value="UDG"/>
    <property type="match status" value="1"/>
</dbReference>
<dbReference type="NCBIfam" id="NF003592">
    <property type="entry name" value="PRK05254.1-5"/>
    <property type="match status" value="1"/>
</dbReference>
<comment type="catalytic activity">
    <reaction evidence="1 9 11">
        <text>Hydrolyzes single-stranded DNA or mismatched double-stranded DNA and polynucleotides, releasing free uracil.</text>
        <dbReference type="EC" id="3.2.2.27"/>
    </reaction>
</comment>